<dbReference type="AlphaFoldDB" id="A0AAW7YC68"/>
<comment type="caution">
    <text evidence="1">The sequence shown here is derived from an EMBL/GenBank/DDBJ whole genome shotgun (WGS) entry which is preliminary data.</text>
</comment>
<dbReference type="Proteomes" id="UP001170624">
    <property type="component" value="Unassembled WGS sequence"/>
</dbReference>
<evidence type="ECO:0000313" key="2">
    <source>
        <dbReference type="Proteomes" id="UP001170624"/>
    </source>
</evidence>
<accession>A0AAW7YC68</accession>
<sequence length="121" mass="14283">MEFESYKVNRQHRGLLPIHQKSQWRINEADEELLFNKAKVNEWFCPRNCLWSIDDNFEIIGADAVGNLFVAKFWGNQGEWHGFPVSTKRNLDRPPTSAIHDWVDQKIIRRRIGNKMAQGQF</sequence>
<dbReference type="RefSeq" id="WP_303502219.1">
    <property type="nucleotide sequence ID" value="NZ_JAUOPU010000060.1"/>
</dbReference>
<protein>
    <submittedName>
        <fullName evidence="1">Uncharacterized protein</fullName>
    </submittedName>
</protein>
<dbReference type="EMBL" id="JAUOPU010000060">
    <property type="protein sequence ID" value="MDO6545490.1"/>
    <property type="molecule type" value="Genomic_DNA"/>
</dbReference>
<proteinExistence type="predicted"/>
<name>A0AAW7YC68_9GAMM</name>
<gene>
    <name evidence="1" type="ORF">Q4568_23445</name>
</gene>
<organism evidence="1 2">
    <name type="scientific">Photobacterium sanguinicancri</name>
    <dbReference type="NCBI Taxonomy" id="875932"/>
    <lineage>
        <taxon>Bacteria</taxon>
        <taxon>Pseudomonadati</taxon>
        <taxon>Pseudomonadota</taxon>
        <taxon>Gammaproteobacteria</taxon>
        <taxon>Vibrionales</taxon>
        <taxon>Vibrionaceae</taxon>
        <taxon>Photobacterium</taxon>
    </lineage>
</organism>
<evidence type="ECO:0000313" key="1">
    <source>
        <dbReference type="EMBL" id="MDO6545490.1"/>
    </source>
</evidence>
<reference evidence="1" key="1">
    <citation type="submission" date="2023-07" db="EMBL/GenBank/DDBJ databases">
        <title>Genome content predicts the carbon catabolic preferences of heterotrophic bacteria.</title>
        <authorList>
            <person name="Gralka M."/>
        </authorList>
    </citation>
    <scope>NUCLEOTIDE SEQUENCE</scope>
    <source>
        <strain evidence="1">G2M05</strain>
    </source>
</reference>